<evidence type="ECO:0000313" key="10">
    <source>
        <dbReference type="EMBL" id="HIZ03076.1"/>
    </source>
</evidence>
<dbReference type="AlphaFoldDB" id="A0A9D2ICB4"/>
<feature type="region of interest" description="Disordered" evidence="7">
    <location>
        <begin position="1"/>
        <end position="26"/>
    </location>
</feature>
<feature type="transmembrane region" description="Helical" evidence="8">
    <location>
        <begin position="252"/>
        <end position="270"/>
    </location>
</feature>
<keyword evidence="2" id="KW-0813">Transport</keyword>
<evidence type="ECO:0000256" key="2">
    <source>
        <dbReference type="ARBA" id="ARBA00022448"/>
    </source>
</evidence>
<feature type="transmembrane region" description="Helical" evidence="8">
    <location>
        <begin position="210"/>
        <end position="232"/>
    </location>
</feature>
<feature type="domain" description="Citrate transporter-like" evidence="9">
    <location>
        <begin position="63"/>
        <end position="356"/>
    </location>
</feature>
<evidence type="ECO:0000256" key="1">
    <source>
        <dbReference type="ARBA" id="ARBA00004651"/>
    </source>
</evidence>
<keyword evidence="4 8" id="KW-0812">Transmembrane</keyword>
<feature type="transmembrane region" description="Helical" evidence="8">
    <location>
        <begin position="397"/>
        <end position="421"/>
    </location>
</feature>
<name>A0A9D2ICB4_9FIRM</name>
<dbReference type="Pfam" id="PF03600">
    <property type="entry name" value="CitMHS"/>
    <property type="match status" value="1"/>
</dbReference>
<organism evidence="10 11">
    <name type="scientific">Candidatus Borkfalkia avistercoris</name>
    <dbReference type="NCBI Taxonomy" id="2838504"/>
    <lineage>
        <taxon>Bacteria</taxon>
        <taxon>Bacillati</taxon>
        <taxon>Bacillota</taxon>
        <taxon>Clostridia</taxon>
        <taxon>Christensenellales</taxon>
        <taxon>Christensenellaceae</taxon>
        <taxon>Candidatus Borkfalkia</taxon>
    </lineage>
</organism>
<evidence type="ECO:0000256" key="5">
    <source>
        <dbReference type="ARBA" id="ARBA00022989"/>
    </source>
</evidence>
<reference evidence="10" key="2">
    <citation type="submission" date="2021-04" db="EMBL/GenBank/DDBJ databases">
        <authorList>
            <person name="Gilroy R."/>
        </authorList>
    </citation>
    <scope>NUCLEOTIDE SEQUENCE</scope>
    <source>
        <strain evidence="10">CHK187-5294</strain>
    </source>
</reference>
<reference evidence="10" key="1">
    <citation type="journal article" date="2021" name="PeerJ">
        <title>Extensive microbial diversity within the chicken gut microbiome revealed by metagenomics and culture.</title>
        <authorList>
            <person name="Gilroy R."/>
            <person name="Ravi A."/>
            <person name="Getino M."/>
            <person name="Pursley I."/>
            <person name="Horton D.L."/>
            <person name="Alikhan N.F."/>
            <person name="Baker D."/>
            <person name="Gharbi K."/>
            <person name="Hall N."/>
            <person name="Watson M."/>
            <person name="Adriaenssens E.M."/>
            <person name="Foster-Nyarko E."/>
            <person name="Jarju S."/>
            <person name="Secka A."/>
            <person name="Antonio M."/>
            <person name="Oren A."/>
            <person name="Chaudhuri R.R."/>
            <person name="La Ragione R."/>
            <person name="Hildebrand F."/>
            <person name="Pallen M.J."/>
        </authorList>
    </citation>
    <scope>NUCLEOTIDE SEQUENCE</scope>
    <source>
        <strain evidence="10">CHK187-5294</strain>
    </source>
</reference>
<comment type="subcellular location">
    <subcellularLocation>
        <location evidence="1">Cell membrane</location>
        <topology evidence="1">Multi-pass membrane protein</topology>
    </subcellularLocation>
</comment>
<evidence type="ECO:0000256" key="3">
    <source>
        <dbReference type="ARBA" id="ARBA00022475"/>
    </source>
</evidence>
<sequence length="422" mass="45890">MEKRNSVPSAPDPQAPSCGRTAESAEGVESAAENGSCAAETGVLLSKKRKFALAAAHFFKSSVVLIVALAAAGVTCIFVPVDSEYLGYFDLQTLTCLFCTLAVVAAFKNIRFFVWLADIIVRRFKNMRNIVLALVFVTYFGSMVMANDMALITFLPLGYFVLDSCGNKKLTALTFIMQNIAANLGGMLTPFGNPQNLYLYSYYNIGAGEFFKIMALPFAVAFLLILGVCLFVKPEGAEVLSAPKKAPPVWRVAVYSALFVLSVLIVFRVFPYYWGLLAVASALLLLDFRAVLRVDYGLLLTFCAFFVFSGNMARIPAVEKFLGWLVSLDPLAFGVLSCQVISNVPSAVLLSKFTADYANLLVAVNIGGLGTPIASLASLITLNTYRRVRPGETKKYILKFLLINFSFLAVLIGVGYLNALIV</sequence>
<evidence type="ECO:0000256" key="6">
    <source>
        <dbReference type="ARBA" id="ARBA00023136"/>
    </source>
</evidence>
<accession>A0A9D2ICB4</accession>
<proteinExistence type="predicted"/>
<keyword evidence="5 8" id="KW-1133">Transmembrane helix</keyword>
<feature type="transmembrane region" description="Helical" evidence="8">
    <location>
        <begin position="321"/>
        <end position="342"/>
    </location>
</feature>
<dbReference type="GO" id="GO:0055085">
    <property type="term" value="P:transmembrane transport"/>
    <property type="evidence" value="ECO:0007669"/>
    <property type="project" value="InterPro"/>
</dbReference>
<evidence type="ECO:0000256" key="4">
    <source>
        <dbReference type="ARBA" id="ARBA00022692"/>
    </source>
</evidence>
<dbReference type="InterPro" id="IPR004680">
    <property type="entry name" value="Cit_transptr-like_dom"/>
</dbReference>
<evidence type="ECO:0000259" key="9">
    <source>
        <dbReference type="Pfam" id="PF03600"/>
    </source>
</evidence>
<evidence type="ECO:0000313" key="11">
    <source>
        <dbReference type="Proteomes" id="UP000824132"/>
    </source>
</evidence>
<evidence type="ECO:0000256" key="8">
    <source>
        <dbReference type="SAM" id="Phobius"/>
    </source>
</evidence>
<feature type="transmembrane region" description="Helical" evidence="8">
    <location>
        <begin position="130"/>
        <end position="154"/>
    </location>
</feature>
<dbReference type="EMBL" id="DXCL01000012">
    <property type="protein sequence ID" value="HIZ03076.1"/>
    <property type="molecule type" value="Genomic_DNA"/>
</dbReference>
<feature type="transmembrane region" description="Helical" evidence="8">
    <location>
        <begin position="362"/>
        <end position="385"/>
    </location>
</feature>
<dbReference type="Proteomes" id="UP000824132">
    <property type="component" value="Unassembled WGS sequence"/>
</dbReference>
<protein>
    <recommendedName>
        <fullName evidence="9">Citrate transporter-like domain-containing protein</fullName>
    </recommendedName>
</protein>
<evidence type="ECO:0000256" key="7">
    <source>
        <dbReference type="SAM" id="MobiDB-lite"/>
    </source>
</evidence>
<feature type="transmembrane region" description="Helical" evidence="8">
    <location>
        <begin position="290"/>
        <end position="309"/>
    </location>
</feature>
<comment type="caution">
    <text evidence="10">The sequence shown here is derived from an EMBL/GenBank/DDBJ whole genome shotgun (WGS) entry which is preliminary data.</text>
</comment>
<keyword evidence="6 8" id="KW-0472">Membrane</keyword>
<dbReference type="GO" id="GO:0005886">
    <property type="term" value="C:plasma membrane"/>
    <property type="evidence" value="ECO:0007669"/>
    <property type="project" value="UniProtKB-SubCell"/>
</dbReference>
<dbReference type="PANTHER" id="PTHR43302:SF5">
    <property type="entry name" value="TRANSPORTER ARSB-RELATED"/>
    <property type="match status" value="1"/>
</dbReference>
<feature type="transmembrane region" description="Helical" evidence="8">
    <location>
        <begin position="87"/>
        <end position="110"/>
    </location>
</feature>
<feature type="transmembrane region" description="Helical" evidence="8">
    <location>
        <begin position="58"/>
        <end position="81"/>
    </location>
</feature>
<keyword evidence="3" id="KW-1003">Cell membrane</keyword>
<dbReference type="PANTHER" id="PTHR43302">
    <property type="entry name" value="TRANSPORTER ARSB-RELATED"/>
    <property type="match status" value="1"/>
</dbReference>
<gene>
    <name evidence="10" type="ORF">H9727_02195</name>
</gene>